<protein>
    <submittedName>
        <fullName evidence="2">Uncharacterized protein</fullName>
    </submittedName>
</protein>
<proteinExistence type="predicted"/>
<name>A0AA37T6C7_9GAMM</name>
<keyword evidence="1" id="KW-1133">Transmembrane helix</keyword>
<organism evidence="2 3">
    <name type="scientific">Marinibactrum halimedae</name>
    <dbReference type="NCBI Taxonomy" id="1444977"/>
    <lineage>
        <taxon>Bacteria</taxon>
        <taxon>Pseudomonadati</taxon>
        <taxon>Pseudomonadota</taxon>
        <taxon>Gammaproteobacteria</taxon>
        <taxon>Cellvibrionales</taxon>
        <taxon>Cellvibrionaceae</taxon>
        <taxon>Marinibactrum</taxon>
    </lineage>
</organism>
<accession>A0AA37T6C7</accession>
<sequence length="81" mass="9005">MTPTVKANVFRKVLSGGNWIMLVSLLITVFTVTVTYLFPEYFPNLAIQVVSHIVTLLAVTMIKIGYLLRCIGRHGLGEVIL</sequence>
<feature type="transmembrane region" description="Helical" evidence="1">
    <location>
        <begin position="20"/>
        <end position="39"/>
    </location>
</feature>
<comment type="caution">
    <text evidence="2">The sequence shown here is derived from an EMBL/GenBank/DDBJ whole genome shotgun (WGS) entry which is preliminary data.</text>
</comment>
<keyword evidence="1" id="KW-0812">Transmembrane</keyword>
<dbReference type="EMBL" id="BSPD01000001">
    <property type="protein sequence ID" value="GLS24295.1"/>
    <property type="molecule type" value="Genomic_DNA"/>
</dbReference>
<reference evidence="2 3" key="1">
    <citation type="journal article" date="2014" name="Int. J. Syst. Evol. Microbiol.">
        <title>Complete genome sequence of Corynebacterium casei LMG S-19264T (=DSM 44701T), isolated from a smear-ripened cheese.</title>
        <authorList>
            <consortium name="US DOE Joint Genome Institute (JGI-PGF)"/>
            <person name="Walter F."/>
            <person name="Albersmeier A."/>
            <person name="Kalinowski J."/>
            <person name="Ruckert C."/>
        </authorList>
    </citation>
    <scope>NUCLEOTIDE SEQUENCE [LARGE SCALE GENOMIC DNA]</scope>
    <source>
        <strain evidence="2 3">NBRC 110095</strain>
    </source>
</reference>
<evidence type="ECO:0000256" key="1">
    <source>
        <dbReference type="SAM" id="Phobius"/>
    </source>
</evidence>
<gene>
    <name evidence="2" type="ORF">GCM10007877_00060</name>
</gene>
<dbReference type="Proteomes" id="UP001156870">
    <property type="component" value="Unassembled WGS sequence"/>
</dbReference>
<evidence type="ECO:0000313" key="3">
    <source>
        <dbReference type="Proteomes" id="UP001156870"/>
    </source>
</evidence>
<dbReference type="AlphaFoldDB" id="A0AA37T6C7"/>
<keyword evidence="1" id="KW-0472">Membrane</keyword>
<feature type="transmembrane region" description="Helical" evidence="1">
    <location>
        <begin position="45"/>
        <end position="68"/>
    </location>
</feature>
<keyword evidence="3" id="KW-1185">Reference proteome</keyword>
<evidence type="ECO:0000313" key="2">
    <source>
        <dbReference type="EMBL" id="GLS24295.1"/>
    </source>
</evidence>